<feature type="compositionally biased region" description="Acidic residues" evidence="1">
    <location>
        <begin position="78"/>
        <end position="91"/>
    </location>
</feature>
<feature type="compositionally biased region" description="Polar residues" evidence="1">
    <location>
        <begin position="179"/>
        <end position="199"/>
    </location>
</feature>
<dbReference type="OrthoDB" id="10265275at2759"/>
<feature type="compositionally biased region" description="Basic and acidic residues" evidence="1">
    <location>
        <begin position="92"/>
        <end position="101"/>
    </location>
</feature>
<gene>
    <name evidence="2" type="ORF">PSALAMII_LOCUS2987</name>
</gene>
<feature type="compositionally biased region" description="Basic and acidic residues" evidence="1">
    <location>
        <begin position="161"/>
        <end position="175"/>
    </location>
</feature>
<evidence type="ECO:0000313" key="3">
    <source>
        <dbReference type="Proteomes" id="UP001152592"/>
    </source>
</evidence>
<feature type="compositionally biased region" description="Basic and acidic residues" evidence="1">
    <location>
        <begin position="129"/>
        <end position="145"/>
    </location>
</feature>
<evidence type="ECO:0000256" key="1">
    <source>
        <dbReference type="SAM" id="MobiDB-lite"/>
    </source>
</evidence>
<protein>
    <submittedName>
        <fullName evidence="2">Uncharacterized protein</fullName>
    </submittedName>
</protein>
<name>A0A9W4IUR3_9EURO</name>
<evidence type="ECO:0000313" key="2">
    <source>
        <dbReference type="EMBL" id="CAG8348408.1"/>
    </source>
</evidence>
<dbReference type="Proteomes" id="UP001152592">
    <property type="component" value="Unassembled WGS sequence"/>
</dbReference>
<feature type="compositionally biased region" description="Low complexity" evidence="1">
    <location>
        <begin position="103"/>
        <end position="125"/>
    </location>
</feature>
<proteinExistence type="predicted"/>
<feature type="compositionally biased region" description="Basic and acidic residues" evidence="1">
    <location>
        <begin position="33"/>
        <end position="44"/>
    </location>
</feature>
<feature type="compositionally biased region" description="Polar residues" evidence="1">
    <location>
        <begin position="250"/>
        <end position="259"/>
    </location>
</feature>
<dbReference type="EMBL" id="CAJVPD010000122">
    <property type="protein sequence ID" value="CAG8348408.1"/>
    <property type="molecule type" value="Genomic_DNA"/>
</dbReference>
<sequence length="582" mass="65808">MPPRRIRKLNGSTDQSVRWLNYAHATSGNLPDPTRRRATNETKVYDLPVSPKRPRHERDLRSRPVPAKNVLPSNDFTSSEDEDEGQEEHEDEDHKDHKDQGEQEQSSGAGSQSVSDASSSNDAPSPIAIEHEFKEEVDLKSHQEVPESDEDEDEYDPESNVEPRTDSLAKIHESASDGVESQTGVDTSRVESNPGSDINPDQESDDNEDLASDDASTDDRDQLRDESPGADEPNVGSEGDSESELFVEAQTETSSSDASSRAEEQVPQTSPQTQTRGLQLNHKSKHGSRFSQIHSSQPRKISETPQPVKRPSPSYGERAVSSHGIFTWMTETIRESGFKETWDVIRRTRNVKQGADPSMRECFQHIRRMKVRLQGLYETMSDDETWDFRTRDGSRGHCSLIANNIFKEIQWIIFDEAQADEETGDYLVEQLEAHVVPWLIELVYFGFRAYKNRGDWARCHFRISLDLLWGCSYKISCCSDRVHGTGKGSTDSRGAMPAVKTIKDALDDGRLREIRNVPHPPRYRHFSLTEVESQISCGPWKRVEEDALRSAFEKALLNGVEGERVSSMSYESCSPFRRSYIC</sequence>
<organism evidence="2 3">
    <name type="scientific">Penicillium salamii</name>
    <dbReference type="NCBI Taxonomy" id="1612424"/>
    <lineage>
        <taxon>Eukaryota</taxon>
        <taxon>Fungi</taxon>
        <taxon>Dikarya</taxon>
        <taxon>Ascomycota</taxon>
        <taxon>Pezizomycotina</taxon>
        <taxon>Eurotiomycetes</taxon>
        <taxon>Eurotiomycetidae</taxon>
        <taxon>Eurotiales</taxon>
        <taxon>Aspergillaceae</taxon>
        <taxon>Penicillium</taxon>
    </lineage>
</organism>
<dbReference type="AlphaFoldDB" id="A0A9W4IUR3"/>
<feature type="region of interest" description="Disordered" evidence="1">
    <location>
        <begin position="24"/>
        <end position="319"/>
    </location>
</feature>
<feature type="compositionally biased region" description="Polar residues" evidence="1">
    <location>
        <begin position="266"/>
        <end position="278"/>
    </location>
</feature>
<feature type="compositionally biased region" description="Basic and acidic residues" evidence="1">
    <location>
        <begin position="217"/>
        <end position="227"/>
    </location>
</feature>
<feature type="compositionally biased region" description="Polar residues" evidence="1">
    <location>
        <begin position="289"/>
        <end position="305"/>
    </location>
</feature>
<accession>A0A9W4IUR3</accession>
<feature type="compositionally biased region" description="Acidic residues" evidence="1">
    <location>
        <begin position="200"/>
        <end position="216"/>
    </location>
</feature>
<reference evidence="2" key="1">
    <citation type="submission" date="2021-07" db="EMBL/GenBank/DDBJ databases">
        <authorList>
            <person name="Branca A.L. A."/>
        </authorList>
    </citation>
    <scope>NUCLEOTIDE SEQUENCE</scope>
</reference>
<feature type="compositionally biased region" description="Acidic residues" evidence="1">
    <location>
        <begin position="146"/>
        <end position="159"/>
    </location>
</feature>
<comment type="caution">
    <text evidence="2">The sequence shown here is derived from an EMBL/GenBank/DDBJ whole genome shotgun (WGS) entry which is preliminary data.</text>
</comment>